<accession>A0A7N2LXS4</accession>
<protein>
    <recommendedName>
        <fullName evidence="1">AMP-dependent synthetase/ligase domain-containing protein</fullName>
    </recommendedName>
</protein>
<dbReference type="AlphaFoldDB" id="A0A7N2LXS4"/>
<dbReference type="InParanoid" id="A0A7N2LXS4"/>
<dbReference type="GO" id="GO:0008922">
    <property type="term" value="F:long-chain fatty acid [acyl-carrier-protein] ligase activity"/>
    <property type="evidence" value="ECO:0007669"/>
    <property type="project" value="TreeGrafter"/>
</dbReference>
<feature type="domain" description="AMP-dependent synthetase/ligase" evidence="1">
    <location>
        <begin position="35"/>
        <end position="97"/>
    </location>
</feature>
<sequence length="230" mass="26664">MQIRKYSPFLESSFLSANGASACHEWRAVPDIWRSSADKYADRVALVDPYHNPPSKFTYRQLEQEILNFSEGLRAIGVKPNEKLALFADNSCRWLVADQDSWCGSSSLVDCYLELFRICCRKEASVADLMRYTNGVLHWEIHFCRDVHNQELEAFRSFINTIYSTLVWGIGEDKRCWLPCKSKGFMVSAYYYLLVGHSKQFFPWKSIWKQKIPSRVAFLYGPLPGEMSDN</sequence>
<dbReference type="Pfam" id="PF00501">
    <property type="entry name" value="AMP-binding"/>
    <property type="match status" value="1"/>
</dbReference>
<dbReference type="GO" id="GO:0009507">
    <property type="term" value="C:chloroplast"/>
    <property type="evidence" value="ECO:0007669"/>
    <property type="project" value="TreeGrafter"/>
</dbReference>
<dbReference type="PANTHER" id="PTHR43813:SF1">
    <property type="entry name" value="ACYL-ACTIVATING ENZYME 16, CHLOROPLASTIC-RELATED"/>
    <property type="match status" value="1"/>
</dbReference>
<dbReference type="GO" id="GO:0030497">
    <property type="term" value="P:fatty acid elongation"/>
    <property type="evidence" value="ECO:0007669"/>
    <property type="project" value="TreeGrafter"/>
</dbReference>
<reference evidence="2" key="2">
    <citation type="submission" date="2021-01" db="UniProtKB">
        <authorList>
            <consortium name="EnsemblPlants"/>
        </authorList>
    </citation>
    <scope>IDENTIFICATION</scope>
</reference>
<name>A0A7N2LXS4_QUELO</name>
<proteinExistence type="predicted"/>
<dbReference type="InterPro" id="IPR000873">
    <property type="entry name" value="AMP-dep_synth/lig_dom"/>
</dbReference>
<reference evidence="2 3" key="1">
    <citation type="journal article" date="2016" name="G3 (Bethesda)">
        <title>First Draft Assembly and Annotation of the Genome of a California Endemic Oak Quercus lobata Nee (Fagaceae).</title>
        <authorList>
            <person name="Sork V.L."/>
            <person name="Fitz-Gibbon S.T."/>
            <person name="Puiu D."/>
            <person name="Crepeau M."/>
            <person name="Gugger P.F."/>
            <person name="Sherman R."/>
            <person name="Stevens K."/>
            <person name="Langley C.H."/>
            <person name="Pellegrini M."/>
            <person name="Salzberg S.L."/>
        </authorList>
    </citation>
    <scope>NUCLEOTIDE SEQUENCE [LARGE SCALE GENOMIC DNA]</scope>
    <source>
        <strain evidence="2 3">cv. SW786</strain>
    </source>
</reference>
<dbReference type="Gene3D" id="3.40.50.12780">
    <property type="entry name" value="N-terminal domain of ligase-like"/>
    <property type="match status" value="1"/>
</dbReference>
<evidence type="ECO:0000313" key="2">
    <source>
        <dbReference type="EnsemblPlants" id="QL06p026672:mrna"/>
    </source>
</evidence>
<dbReference type="InterPro" id="IPR042099">
    <property type="entry name" value="ANL_N_sf"/>
</dbReference>
<evidence type="ECO:0000313" key="3">
    <source>
        <dbReference type="Proteomes" id="UP000594261"/>
    </source>
</evidence>
<dbReference type="InterPro" id="IPR052987">
    <property type="entry name" value="Chloroplast_AMP-bd_Enzymes"/>
</dbReference>
<dbReference type="PANTHER" id="PTHR43813">
    <property type="entry name" value="ACYL-ACTIVATING ENZYME 16, CHLOROPLASTIC-RELATED"/>
    <property type="match status" value="1"/>
</dbReference>
<dbReference type="EnsemblPlants" id="QL06p026672:mrna">
    <property type="protein sequence ID" value="QL06p026672:mrna"/>
    <property type="gene ID" value="QL06p026672"/>
</dbReference>
<keyword evidence="3" id="KW-1185">Reference proteome</keyword>
<dbReference type="PROSITE" id="PS51257">
    <property type="entry name" value="PROKAR_LIPOPROTEIN"/>
    <property type="match status" value="1"/>
</dbReference>
<dbReference type="EMBL" id="LRBV02000006">
    <property type="status" value="NOT_ANNOTATED_CDS"/>
    <property type="molecule type" value="Genomic_DNA"/>
</dbReference>
<dbReference type="Proteomes" id="UP000594261">
    <property type="component" value="Chromosome 6"/>
</dbReference>
<dbReference type="SUPFAM" id="SSF56801">
    <property type="entry name" value="Acetyl-CoA synthetase-like"/>
    <property type="match status" value="1"/>
</dbReference>
<dbReference type="Gramene" id="QL06p026672:mrna">
    <property type="protein sequence ID" value="QL06p026672:mrna"/>
    <property type="gene ID" value="QL06p026672"/>
</dbReference>
<evidence type="ECO:0000259" key="1">
    <source>
        <dbReference type="Pfam" id="PF00501"/>
    </source>
</evidence>
<organism evidence="2 3">
    <name type="scientific">Quercus lobata</name>
    <name type="common">Valley oak</name>
    <dbReference type="NCBI Taxonomy" id="97700"/>
    <lineage>
        <taxon>Eukaryota</taxon>
        <taxon>Viridiplantae</taxon>
        <taxon>Streptophyta</taxon>
        <taxon>Embryophyta</taxon>
        <taxon>Tracheophyta</taxon>
        <taxon>Spermatophyta</taxon>
        <taxon>Magnoliopsida</taxon>
        <taxon>eudicotyledons</taxon>
        <taxon>Gunneridae</taxon>
        <taxon>Pentapetalae</taxon>
        <taxon>rosids</taxon>
        <taxon>fabids</taxon>
        <taxon>Fagales</taxon>
        <taxon>Fagaceae</taxon>
        <taxon>Quercus</taxon>
    </lineage>
</organism>